<proteinExistence type="predicted"/>
<dbReference type="Proteomes" id="UP000252731">
    <property type="component" value="Unassembled WGS sequence"/>
</dbReference>
<sequence>MKLIPLIRNPEPFEDSKNLQERVNELESKVKELEAKLNTSASE</sequence>
<gene>
    <name evidence="2" type="ORF">DFO70_11776</name>
</gene>
<organism evidence="2 3">
    <name type="scientific">Cytobacillus firmus</name>
    <name type="common">Bacillus firmus</name>
    <dbReference type="NCBI Taxonomy" id="1399"/>
    <lineage>
        <taxon>Bacteria</taxon>
        <taxon>Bacillati</taxon>
        <taxon>Bacillota</taxon>
        <taxon>Bacilli</taxon>
        <taxon>Bacillales</taxon>
        <taxon>Bacillaceae</taxon>
        <taxon>Cytobacillus</taxon>
    </lineage>
</organism>
<accession>A0A366JKB8</accession>
<evidence type="ECO:0000313" key="3">
    <source>
        <dbReference type="Proteomes" id="UP000252731"/>
    </source>
</evidence>
<dbReference type="AlphaFoldDB" id="A0A366JKB8"/>
<evidence type="ECO:0000256" key="1">
    <source>
        <dbReference type="SAM" id="Coils"/>
    </source>
</evidence>
<keyword evidence="1" id="KW-0175">Coiled coil</keyword>
<comment type="caution">
    <text evidence="2">The sequence shown here is derived from an EMBL/GenBank/DDBJ whole genome shotgun (WGS) entry which is preliminary data.</text>
</comment>
<feature type="coiled-coil region" evidence="1">
    <location>
        <begin position="16"/>
        <end position="43"/>
    </location>
</feature>
<keyword evidence="3" id="KW-1185">Reference proteome</keyword>
<name>A0A366JKB8_CYTFI</name>
<reference evidence="2 3" key="1">
    <citation type="submission" date="2018-06" db="EMBL/GenBank/DDBJ databases">
        <title>Freshwater and sediment microbial communities from various areas in North America, analyzing microbe dynamics in response to fracking.</title>
        <authorList>
            <person name="Lamendella R."/>
        </authorList>
    </citation>
    <scope>NUCLEOTIDE SEQUENCE [LARGE SCALE GENOMIC DNA]</scope>
    <source>
        <strain evidence="2 3">14_TX</strain>
    </source>
</reference>
<evidence type="ECO:0000313" key="2">
    <source>
        <dbReference type="EMBL" id="RBP87885.1"/>
    </source>
</evidence>
<protein>
    <submittedName>
        <fullName evidence="2">Uncharacterized protein</fullName>
    </submittedName>
</protein>
<dbReference type="EMBL" id="QNSF01000017">
    <property type="protein sequence ID" value="RBP87885.1"/>
    <property type="molecule type" value="Genomic_DNA"/>
</dbReference>